<sequence length="506" mass="56778">MWALQLVTAAGRARGGSREQPHPGAAWKLFWPMPGAGGRRTAAAANAGRSEFLPSDDNEGAPIGRQTEHTATPTTQTVTMRHRRLLRFHGLKRPRVRQTWNKYNLFNLLRLRTPLLQAKTFFQQKWIAKSLTRGYHGEHIKEQKWERMFSRRPLSAVNMDPTYMAKHNGSEQASGRGSGVSNLQIRNRGNFPGMTPYMQMVFAPMERRLDIAIFRALFASSARQARQFVIHGAVTVNGKKMTHPGYLLNPGDMFQVDIERVMTATGQPKRPNQSQKALPSSEGSEEPAEDGGGAEAEGTAAEATEGAAEGVDVEAAKKKHLKTLSEIKERAKKILAVGDKRIQAKHKKELRKFLRQVKASMDSTRKQSISEMSGVEEELSSLLSDLSLTPAERKAKAEAEQEQEESAKSSSDKPRLNEKQRAVLAELIAREAENPHDPSKPYATPWRPRDWMSPFAFIPRYLEVNQRICAAVYLRHPVARPGRSEVPSPFSPTLSQLAFNWYLRRS</sequence>
<dbReference type="GO" id="GO:0005763">
    <property type="term" value="C:mitochondrial small ribosomal subunit"/>
    <property type="evidence" value="ECO:0007669"/>
    <property type="project" value="TreeGrafter"/>
</dbReference>
<dbReference type="InterPro" id="IPR036986">
    <property type="entry name" value="S4_RNA-bd_sf"/>
</dbReference>
<dbReference type="Proteomes" id="UP001273166">
    <property type="component" value="Unassembled WGS sequence"/>
</dbReference>
<dbReference type="SMART" id="SM00363">
    <property type="entry name" value="S4"/>
    <property type="match status" value="1"/>
</dbReference>
<dbReference type="SUPFAM" id="SSF55174">
    <property type="entry name" value="Alpha-L RNA-binding motif"/>
    <property type="match status" value="1"/>
</dbReference>
<feature type="compositionally biased region" description="Polar residues" evidence="7">
    <location>
        <begin position="264"/>
        <end position="278"/>
    </location>
</feature>
<dbReference type="GeneID" id="87887911"/>
<evidence type="ECO:0000256" key="3">
    <source>
        <dbReference type="ARBA" id="ARBA00022884"/>
    </source>
</evidence>
<dbReference type="EMBL" id="JAUDZG010000003">
    <property type="protein sequence ID" value="KAK3307064.1"/>
    <property type="molecule type" value="Genomic_DNA"/>
</dbReference>
<evidence type="ECO:0000256" key="5">
    <source>
        <dbReference type="ARBA" id="ARBA00023274"/>
    </source>
</evidence>
<keyword evidence="10" id="KW-1185">Reference proteome</keyword>
<dbReference type="RefSeq" id="XP_062722844.1">
    <property type="nucleotide sequence ID" value="XM_062869082.1"/>
</dbReference>
<feature type="domain" description="RNA-binding S4" evidence="8">
    <location>
        <begin position="207"/>
        <end position="267"/>
    </location>
</feature>
<feature type="compositionally biased region" description="Basic and acidic residues" evidence="7">
    <location>
        <begin position="391"/>
        <end position="417"/>
    </location>
</feature>
<name>A0AAJ0GVY2_9PEZI</name>
<comment type="similarity">
    <text evidence="1">Belongs to the universal ribosomal protein uS4 family.</text>
</comment>
<dbReference type="InterPro" id="IPR018079">
    <property type="entry name" value="Ribosomal_uS4_CS"/>
</dbReference>
<dbReference type="InterPro" id="IPR022801">
    <property type="entry name" value="Ribosomal_uS4"/>
</dbReference>
<evidence type="ECO:0000256" key="6">
    <source>
        <dbReference type="PROSITE-ProRule" id="PRU00182"/>
    </source>
</evidence>
<dbReference type="CDD" id="cd00165">
    <property type="entry name" value="S4"/>
    <property type="match status" value="1"/>
</dbReference>
<accession>A0AAJ0GVY2</accession>
<evidence type="ECO:0000256" key="7">
    <source>
        <dbReference type="SAM" id="MobiDB-lite"/>
    </source>
</evidence>
<evidence type="ECO:0000259" key="8">
    <source>
        <dbReference type="SMART" id="SM00363"/>
    </source>
</evidence>
<dbReference type="PANTHER" id="PTHR11831:SF4">
    <property type="entry name" value="SMALL RIBOSOMAL SUBUNIT PROTEIN US4M"/>
    <property type="match status" value="1"/>
</dbReference>
<evidence type="ECO:0000256" key="4">
    <source>
        <dbReference type="ARBA" id="ARBA00022980"/>
    </source>
</evidence>
<protein>
    <recommendedName>
        <fullName evidence="8">RNA-binding S4 domain-containing protein</fullName>
    </recommendedName>
</protein>
<dbReference type="InterPro" id="IPR002942">
    <property type="entry name" value="S4_RNA-bd"/>
</dbReference>
<keyword evidence="4" id="KW-0689">Ribosomal protein</keyword>
<dbReference type="Pfam" id="PF01479">
    <property type="entry name" value="S4"/>
    <property type="match status" value="1"/>
</dbReference>
<gene>
    <name evidence="9" type="ORF">B0T15DRAFT_529087</name>
</gene>
<dbReference type="Gene3D" id="3.10.290.10">
    <property type="entry name" value="RNA-binding S4 domain"/>
    <property type="match status" value="1"/>
</dbReference>
<dbReference type="AlphaFoldDB" id="A0AAJ0GVY2"/>
<evidence type="ECO:0000313" key="9">
    <source>
        <dbReference type="EMBL" id="KAK3307064.1"/>
    </source>
</evidence>
<evidence type="ECO:0000256" key="2">
    <source>
        <dbReference type="ARBA" id="ARBA00022730"/>
    </source>
</evidence>
<feature type="compositionally biased region" description="Low complexity" evidence="7">
    <location>
        <begin position="296"/>
        <end position="310"/>
    </location>
</feature>
<feature type="region of interest" description="Disordered" evidence="7">
    <location>
        <begin position="264"/>
        <end position="314"/>
    </location>
</feature>
<reference evidence="9" key="1">
    <citation type="journal article" date="2023" name="Mol. Phylogenet. Evol.">
        <title>Genome-scale phylogeny and comparative genomics of the fungal order Sordariales.</title>
        <authorList>
            <person name="Hensen N."/>
            <person name="Bonometti L."/>
            <person name="Westerberg I."/>
            <person name="Brannstrom I.O."/>
            <person name="Guillou S."/>
            <person name="Cros-Aarteil S."/>
            <person name="Calhoun S."/>
            <person name="Haridas S."/>
            <person name="Kuo A."/>
            <person name="Mondo S."/>
            <person name="Pangilinan J."/>
            <person name="Riley R."/>
            <person name="LaButti K."/>
            <person name="Andreopoulos B."/>
            <person name="Lipzen A."/>
            <person name="Chen C."/>
            <person name="Yan M."/>
            <person name="Daum C."/>
            <person name="Ng V."/>
            <person name="Clum A."/>
            <person name="Steindorff A."/>
            <person name="Ohm R.A."/>
            <person name="Martin F."/>
            <person name="Silar P."/>
            <person name="Natvig D.O."/>
            <person name="Lalanne C."/>
            <person name="Gautier V."/>
            <person name="Ament-Velasquez S.L."/>
            <person name="Kruys A."/>
            <person name="Hutchinson M.I."/>
            <person name="Powell A.J."/>
            <person name="Barry K."/>
            <person name="Miller A.N."/>
            <person name="Grigoriev I.V."/>
            <person name="Debuchy R."/>
            <person name="Gladieux P."/>
            <person name="Hiltunen Thoren M."/>
            <person name="Johannesson H."/>
        </authorList>
    </citation>
    <scope>NUCLEOTIDE SEQUENCE</scope>
    <source>
        <strain evidence="9">CBS 333.67</strain>
    </source>
</reference>
<evidence type="ECO:0000256" key="1">
    <source>
        <dbReference type="ARBA" id="ARBA00007465"/>
    </source>
</evidence>
<proteinExistence type="inferred from homology"/>
<keyword evidence="3 6" id="KW-0694">RNA-binding</keyword>
<dbReference type="GO" id="GO:0042274">
    <property type="term" value="P:ribosomal small subunit biogenesis"/>
    <property type="evidence" value="ECO:0007669"/>
    <property type="project" value="TreeGrafter"/>
</dbReference>
<keyword evidence="2 6" id="KW-0699">rRNA-binding</keyword>
<dbReference type="GO" id="GO:0003735">
    <property type="term" value="F:structural constituent of ribosome"/>
    <property type="evidence" value="ECO:0007669"/>
    <property type="project" value="TreeGrafter"/>
</dbReference>
<evidence type="ECO:0000313" key="10">
    <source>
        <dbReference type="Proteomes" id="UP001273166"/>
    </source>
</evidence>
<dbReference type="PANTHER" id="PTHR11831">
    <property type="entry name" value="30S 40S RIBOSOMAL PROTEIN"/>
    <property type="match status" value="1"/>
</dbReference>
<reference evidence="9" key="2">
    <citation type="submission" date="2023-06" db="EMBL/GenBank/DDBJ databases">
        <authorList>
            <consortium name="Lawrence Berkeley National Laboratory"/>
            <person name="Mondo S.J."/>
            <person name="Hensen N."/>
            <person name="Bonometti L."/>
            <person name="Westerberg I."/>
            <person name="Brannstrom I.O."/>
            <person name="Guillou S."/>
            <person name="Cros-Aarteil S."/>
            <person name="Calhoun S."/>
            <person name="Haridas S."/>
            <person name="Kuo A."/>
            <person name="Pangilinan J."/>
            <person name="Riley R."/>
            <person name="Labutti K."/>
            <person name="Andreopoulos B."/>
            <person name="Lipzen A."/>
            <person name="Chen C."/>
            <person name="Yanf M."/>
            <person name="Daum C."/>
            <person name="Ng V."/>
            <person name="Clum A."/>
            <person name="Steindorff A."/>
            <person name="Ohm R."/>
            <person name="Martin F."/>
            <person name="Silar P."/>
            <person name="Natvig D."/>
            <person name="Lalanne C."/>
            <person name="Gautier V."/>
            <person name="Ament-Velasquez S.L."/>
            <person name="Kruys A."/>
            <person name="Hutchinson M.I."/>
            <person name="Powell A.J."/>
            <person name="Barry K."/>
            <person name="Miller A.N."/>
            <person name="Grigoriev I.V."/>
            <person name="Debuchy R."/>
            <person name="Gladieux P."/>
            <person name="Thoren M.H."/>
            <person name="Johannesson H."/>
        </authorList>
    </citation>
    <scope>NUCLEOTIDE SEQUENCE</scope>
    <source>
        <strain evidence="9">CBS 333.67</strain>
    </source>
</reference>
<organism evidence="9 10">
    <name type="scientific">Chaetomium strumarium</name>
    <dbReference type="NCBI Taxonomy" id="1170767"/>
    <lineage>
        <taxon>Eukaryota</taxon>
        <taxon>Fungi</taxon>
        <taxon>Dikarya</taxon>
        <taxon>Ascomycota</taxon>
        <taxon>Pezizomycotina</taxon>
        <taxon>Sordariomycetes</taxon>
        <taxon>Sordariomycetidae</taxon>
        <taxon>Sordariales</taxon>
        <taxon>Chaetomiaceae</taxon>
        <taxon>Chaetomium</taxon>
    </lineage>
</organism>
<keyword evidence="5" id="KW-0687">Ribonucleoprotein</keyword>
<feature type="region of interest" description="Disordered" evidence="7">
    <location>
        <begin position="385"/>
        <end position="417"/>
    </location>
</feature>
<comment type="caution">
    <text evidence="9">The sequence shown here is derived from an EMBL/GenBank/DDBJ whole genome shotgun (WGS) entry which is preliminary data.</text>
</comment>
<dbReference type="PROSITE" id="PS50889">
    <property type="entry name" value="S4"/>
    <property type="match status" value="1"/>
</dbReference>
<dbReference type="PROSITE" id="PS00632">
    <property type="entry name" value="RIBOSOMAL_S4"/>
    <property type="match status" value="1"/>
</dbReference>
<feature type="region of interest" description="Disordered" evidence="7">
    <location>
        <begin position="43"/>
        <end position="76"/>
    </location>
</feature>
<dbReference type="GO" id="GO:0019843">
    <property type="term" value="F:rRNA binding"/>
    <property type="evidence" value="ECO:0007669"/>
    <property type="project" value="UniProtKB-KW"/>
</dbReference>